<sequence length="179" mass="19113">MIEVGAGDGANFAYYPDTVSHVQAVEPEPYLRARAVEQAQRVAAPVEVIDGLAERLPAGDQSVDAVVISLMLCSVADQAPVLEEALRVLRPEGQLRFYEHVAASCPGRLQTTQRIADATVWPWLFGGCHTGRDTAAAIAAAGFVIDEIDRFDFPPGQPSPAAPHILGRASRPVDEKVSA</sequence>
<dbReference type="InterPro" id="IPR029063">
    <property type="entry name" value="SAM-dependent_MTases_sf"/>
</dbReference>
<reference evidence="3 4" key="1">
    <citation type="journal article" date="2019" name="Int. J. Syst. Evol. Microbiol.">
        <title>The Global Catalogue of Microorganisms (GCM) 10K type strain sequencing project: providing services to taxonomists for standard genome sequencing and annotation.</title>
        <authorList>
            <consortium name="The Broad Institute Genomics Platform"/>
            <consortium name="The Broad Institute Genome Sequencing Center for Infectious Disease"/>
            <person name="Wu L."/>
            <person name="Ma J."/>
        </authorList>
    </citation>
    <scope>NUCLEOTIDE SEQUENCE [LARGE SCALE GENOMIC DNA]</scope>
    <source>
        <strain evidence="3 4">JCM 14969</strain>
    </source>
</reference>
<protein>
    <submittedName>
        <fullName evidence="3">Class I SAM-dependent methyltransferase</fullName>
    </submittedName>
</protein>
<dbReference type="PANTHER" id="PTHR45036:SF1">
    <property type="entry name" value="METHYLTRANSFERASE LIKE 7A"/>
    <property type="match status" value="1"/>
</dbReference>
<comment type="caution">
    <text evidence="3">The sequence shown here is derived from an EMBL/GenBank/DDBJ whole genome shotgun (WGS) entry which is preliminary data.</text>
</comment>
<evidence type="ECO:0000313" key="4">
    <source>
        <dbReference type="Proteomes" id="UP001500393"/>
    </source>
</evidence>
<proteinExistence type="predicted"/>
<name>A0ABN2CJH4_9ACTN</name>
<dbReference type="EMBL" id="BAAAOS010000007">
    <property type="protein sequence ID" value="GAA1559600.1"/>
    <property type="molecule type" value="Genomic_DNA"/>
</dbReference>
<keyword evidence="3" id="KW-0808">Transferase</keyword>
<dbReference type="SUPFAM" id="SSF53335">
    <property type="entry name" value="S-adenosyl-L-methionine-dependent methyltransferases"/>
    <property type="match status" value="1"/>
</dbReference>
<dbReference type="GO" id="GO:0032259">
    <property type="term" value="P:methylation"/>
    <property type="evidence" value="ECO:0007669"/>
    <property type="project" value="UniProtKB-KW"/>
</dbReference>
<feature type="region of interest" description="Disordered" evidence="1">
    <location>
        <begin position="159"/>
        <end position="179"/>
    </location>
</feature>
<dbReference type="InterPro" id="IPR052356">
    <property type="entry name" value="Thiol_S-MT"/>
</dbReference>
<organism evidence="3 4">
    <name type="scientific">Kribbella sancticallisti</name>
    <dbReference type="NCBI Taxonomy" id="460087"/>
    <lineage>
        <taxon>Bacteria</taxon>
        <taxon>Bacillati</taxon>
        <taxon>Actinomycetota</taxon>
        <taxon>Actinomycetes</taxon>
        <taxon>Propionibacteriales</taxon>
        <taxon>Kribbellaceae</taxon>
        <taxon>Kribbella</taxon>
    </lineage>
</organism>
<feature type="domain" description="Methyltransferase type 11" evidence="2">
    <location>
        <begin position="3"/>
        <end position="96"/>
    </location>
</feature>
<dbReference type="CDD" id="cd02440">
    <property type="entry name" value="AdoMet_MTases"/>
    <property type="match status" value="1"/>
</dbReference>
<evidence type="ECO:0000259" key="2">
    <source>
        <dbReference type="Pfam" id="PF08241"/>
    </source>
</evidence>
<dbReference type="PANTHER" id="PTHR45036">
    <property type="entry name" value="METHYLTRANSFERASE LIKE 7B"/>
    <property type="match status" value="1"/>
</dbReference>
<dbReference type="InterPro" id="IPR013216">
    <property type="entry name" value="Methyltransf_11"/>
</dbReference>
<dbReference type="Pfam" id="PF08241">
    <property type="entry name" value="Methyltransf_11"/>
    <property type="match status" value="1"/>
</dbReference>
<dbReference type="Proteomes" id="UP001500393">
    <property type="component" value="Unassembled WGS sequence"/>
</dbReference>
<keyword evidence="4" id="KW-1185">Reference proteome</keyword>
<gene>
    <name evidence="3" type="ORF">GCM10009789_11200</name>
</gene>
<evidence type="ECO:0000256" key="1">
    <source>
        <dbReference type="SAM" id="MobiDB-lite"/>
    </source>
</evidence>
<keyword evidence="3" id="KW-0489">Methyltransferase</keyword>
<accession>A0ABN2CJH4</accession>
<evidence type="ECO:0000313" key="3">
    <source>
        <dbReference type="EMBL" id="GAA1559600.1"/>
    </source>
</evidence>
<dbReference type="Gene3D" id="3.40.50.150">
    <property type="entry name" value="Vaccinia Virus protein VP39"/>
    <property type="match status" value="1"/>
</dbReference>
<dbReference type="GO" id="GO:0008168">
    <property type="term" value="F:methyltransferase activity"/>
    <property type="evidence" value="ECO:0007669"/>
    <property type="project" value="UniProtKB-KW"/>
</dbReference>